<evidence type="ECO:0000313" key="13">
    <source>
        <dbReference type="EMBL" id="WDE97238.1"/>
    </source>
</evidence>
<evidence type="ECO:0000256" key="5">
    <source>
        <dbReference type="ARBA" id="ARBA00022519"/>
    </source>
</evidence>
<keyword evidence="4" id="KW-1003">Cell membrane</keyword>
<keyword evidence="7 12" id="KW-0812">Transmembrane</keyword>
<keyword evidence="10" id="KW-0406">Ion transport</keyword>
<dbReference type="PIRSF" id="PIRSF006247">
    <property type="entry name" value="TrkH"/>
    <property type="match status" value="1"/>
</dbReference>
<proteinExistence type="inferred from homology"/>
<keyword evidence="14" id="KW-1185">Reference proteome</keyword>
<feature type="transmembrane region" description="Helical" evidence="12">
    <location>
        <begin position="128"/>
        <end position="153"/>
    </location>
</feature>
<evidence type="ECO:0000256" key="8">
    <source>
        <dbReference type="ARBA" id="ARBA00022958"/>
    </source>
</evidence>
<evidence type="ECO:0000256" key="12">
    <source>
        <dbReference type="SAM" id="Phobius"/>
    </source>
</evidence>
<keyword evidence="5" id="KW-0997">Cell inner membrane</keyword>
<reference evidence="13 14" key="1">
    <citation type="submission" date="2023-02" db="EMBL/GenBank/DDBJ databases">
        <title>Genome sequence of Lentisphaera profundi SAORIC-696.</title>
        <authorList>
            <person name="Kim e."/>
            <person name="Cho J.-C."/>
            <person name="Choi A."/>
            <person name="Kang I."/>
        </authorList>
    </citation>
    <scope>NUCLEOTIDE SEQUENCE [LARGE SCALE GENOMIC DNA]</scope>
    <source>
        <strain evidence="13 14">SAORIC-696</strain>
    </source>
</reference>
<dbReference type="EMBL" id="CP117811">
    <property type="protein sequence ID" value="WDE97238.1"/>
    <property type="molecule type" value="Genomic_DNA"/>
</dbReference>
<keyword evidence="3" id="KW-0813">Transport</keyword>
<dbReference type="InterPro" id="IPR003445">
    <property type="entry name" value="Cat_transpt"/>
</dbReference>
<accession>A0ABY7VVC0</accession>
<dbReference type="PANTHER" id="PTHR32024">
    <property type="entry name" value="TRK SYSTEM POTASSIUM UPTAKE PROTEIN TRKG-RELATED"/>
    <property type="match status" value="1"/>
</dbReference>
<keyword evidence="9 12" id="KW-1133">Transmembrane helix</keyword>
<feature type="transmembrane region" description="Helical" evidence="12">
    <location>
        <begin position="232"/>
        <end position="253"/>
    </location>
</feature>
<feature type="transmembrane region" description="Helical" evidence="12">
    <location>
        <begin position="71"/>
        <end position="93"/>
    </location>
</feature>
<feature type="transmembrane region" description="Helical" evidence="12">
    <location>
        <begin position="40"/>
        <end position="59"/>
    </location>
</feature>
<keyword evidence="6" id="KW-0633">Potassium transport</keyword>
<evidence type="ECO:0000256" key="9">
    <source>
        <dbReference type="ARBA" id="ARBA00022989"/>
    </source>
</evidence>
<dbReference type="Proteomes" id="UP001214250">
    <property type="component" value="Chromosome 1"/>
</dbReference>
<dbReference type="RefSeq" id="WP_274151495.1">
    <property type="nucleotide sequence ID" value="NZ_CP117811.1"/>
</dbReference>
<evidence type="ECO:0000256" key="1">
    <source>
        <dbReference type="ARBA" id="ARBA00004429"/>
    </source>
</evidence>
<name>A0ABY7VVC0_9BACT</name>
<evidence type="ECO:0000256" key="4">
    <source>
        <dbReference type="ARBA" id="ARBA00022475"/>
    </source>
</evidence>
<dbReference type="PANTHER" id="PTHR32024:SF2">
    <property type="entry name" value="TRK SYSTEM POTASSIUM UPTAKE PROTEIN TRKG-RELATED"/>
    <property type="match status" value="1"/>
</dbReference>
<feature type="transmembrane region" description="Helical" evidence="12">
    <location>
        <begin position="273"/>
        <end position="291"/>
    </location>
</feature>
<evidence type="ECO:0000256" key="3">
    <source>
        <dbReference type="ARBA" id="ARBA00022448"/>
    </source>
</evidence>
<feature type="transmembrane region" description="Helical" evidence="12">
    <location>
        <begin position="331"/>
        <end position="359"/>
    </location>
</feature>
<sequence>MKVKAIISVVSVLIMVMGAAVSLAAVASWIMQDSLADTQGILKCSAFSILGGLILHLKTRDRNHEVNPREVYAIVTVGWLSVCLIAAIPFVALTDMSFTDSYFEVMSGLTTTGATVLTDIESLPKGLLFWRCFCNWLGGLGIVILSMAILPFLGSGAYQLFKAEATGPQSEQITSRAIDTAKILWAIYVVLTLVCIGIYHYLDMPIFEAVCHGLSTLSTGGYSPLASSFGNYGYAVLYVSTFFMMVAATNFTLHIKALKGDIFCYFRDEEFRWYLATFLFALTLIAFFLNSDSGYDLAASFAHSTFQVASLETSCGFASDDFDKWSTPSKIVLFLIMFMGGCGGSTTGGLKVARIVLLVKYTFIKVKQMILPHSLINLHFNGRRVNDDMIQRSLAFFFAFIFLYAITAFSLSFAPGIDITTALSGSIACVGNMGPGFALLGPAETFAWLPDWNKWILCMAMFLGRLEIFTVVIVFVPNFWRR</sequence>
<organism evidence="13 14">
    <name type="scientific">Lentisphaera profundi</name>
    <dbReference type="NCBI Taxonomy" id="1658616"/>
    <lineage>
        <taxon>Bacteria</taxon>
        <taxon>Pseudomonadati</taxon>
        <taxon>Lentisphaerota</taxon>
        <taxon>Lentisphaeria</taxon>
        <taxon>Lentisphaerales</taxon>
        <taxon>Lentisphaeraceae</taxon>
        <taxon>Lentisphaera</taxon>
    </lineage>
</organism>
<feature type="transmembrane region" description="Helical" evidence="12">
    <location>
        <begin position="393"/>
        <end position="413"/>
    </location>
</feature>
<comment type="subcellular location">
    <subcellularLocation>
        <location evidence="1">Cell inner membrane</location>
        <topology evidence="1">Multi-pass membrane protein</topology>
    </subcellularLocation>
</comment>
<comment type="similarity">
    <text evidence="2">Belongs to the TrkH potassium transport family.</text>
</comment>
<evidence type="ECO:0000256" key="6">
    <source>
        <dbReference type="ARBA" id="ARBA00022538"/>
    </source>
</evidence>
<keyword evidence="8" id="KW-0630">Potassium</keyword>
<dbReference type="Pfam" id="PF02386">
    <property type="entry name" value="TrkH"/>
    <property type="match status" value="1"/>
</dbReference>
<evidence type="ECO:0000313" key="14">
    <source>
        <dbReference type="Proteomes" id="UP001214250"/>
    </source>
</evidence>
<protein>
    <submittedName>
        <fullName evidence="13">TrkH family potassium uptake protein</fullName>
    </submittedName>
</protein>
<evidence type="ECO:0000256" key="10">
    <source>
        <dbReference type="ARBA" id="ARBA00023065"/>
    </source>
</evidence>
<dbReference type="InterPro" id="IPR004772">
    <property type="entry name" value="TrkH"/>
</dbReference>
<gene>
    <name evidence="13" type="ORF">PQO03_04630</name>
</gene>
<feature type="transmembrane region" description="Helical" evidence="12">
    <location>
        <begin position="183"/>
        <end position="202"/>
    </location>
</feature>
<evidence type="ECO:0000256" key="7">
    <source>
        <dbReference type="ARBA" id="ARBA00022692"/>
    </source>
</evidence>
<keyword evidence="11 12" id="KW-0472">Membrane</keyword>
<feature type="transmembrane region" description="Helical" evidence="12">
    <location>
        <begin position="455"/>
        <end position="480"/>
    </location>
</feature>
<evidence type="ECO:0000256" key="11">
    <source>
        <dbReference type="ARBA" id="ARBA00023136"/>
    </source>
</evidence>
<evidence type="ECO:0000256" key="2">
    <source>
        <dbReference type="ARBA" id="ARBA00009137"/>
    </source>
</evidence>